<dbReference type="EMBL" id="JACCBD010000001">
    <property type="protein sequence ID" value="NYD28067.1"/>
    <property type="molecule type" value="Genomic_DNA"/>
</dbReference>
<comment type="caution">
    <text evidence="2">The sequence shown here is derived from an EMBL/GenBank/DDBJ whole genome shotgun (WGS) entry which is preliminary data.</text>
</comment>
<dbReference type="RefSeq" id="WP_185987792.1">
    <property type="nucleotide sequence ID" value="NZ_BAAALZ010000001.1"/>
</dbReference>
<keyword evidence="3" id="KW-1185">Reference proteome</keyword>
<gene>
    <name evidence="2" type="ORF">BJ960_002870</name>
</gene>
<organism evidence="2 3">
    <name type="scientific">Leucobacter aridicollis</name>
    <dbReference type="NCBI Taxonomy" id="283878"/>
    <lineage>
        <taxon>Bacteria</taxon>
        <taxon>Bacillati</taxon>
        <taxon>Actinomycetota</taxon>
        <taxon>Actinomycetes</taxon>
        <taxon>Micrococcales</taxon>
        <taxon>Microbacteriaceae</taxon>
        <taxon>Leucobacter</taxon>
    </lineage>
</organism>
<protein>
    <submittedName>
        <fullName evidence="2">Uncharacterized protein</fullName>
    </submittedName>
</protein>
<evidence type="ECO:0000256" key="1">
    <source>
        <dbReference type="SAM" id="MobiDB-lite"/>
    </source>
</evidence>
<feature type="compositionally biased region" description="Basic and acidic residues" evidence="1">
    <location>
        <begin position="69"/>
        <end position="83"/>
    </location>
</feature>
<feature type="region of interest" description="Disordered" evidence="1">
    <location>
        <begin position="1"/>
        <end position="83"/>
    </location>
</feature>
<name>A0A852R5I0_9MICO</name>
<dbReference type="AlphaFoldDB" id="A0A852R5I0"/>
<dbReference type="Proteomes" id="UP000586095">
    <property type="component" value="Unassembled WGS sequence"/>
</dbReference>
<proteinExistence type="predicted"/>
<feature type="compositionally biased region" description="Low complexity" evidence="1">
    <location>
        <begin position="53"/>
        <end position="68"/>
    </location>
</feature>
<evidence type="ECO:0000313" key="2">
    <source>
        <dbReference type="EMBL" id="NYD28067.1"/>
    </source>
</evidence>
<reference evidence="2 3" key="1">
    <citation type="submission" date="2020-07" db="EMBL/GenBank/DDBJ databases">
        <title>Sequencing the genomes of 1000 actinobacteria strains.</title>
        <authorList>
            <person name="Klenk H.-P."/>
        </authorList>
    </citation>
    <scope>NUCLEOTIDE SEQUENCE [LARGE SCALE GENOMIC DNA]</scope>
    <source>
        <strain evidence="2 3">DSM 17380</strain>
    </source>
</reference>
<accession>A0A852R5I0</accession>
<evidence type="ECO:0000313" key="3">
    <source>
        <dbReference type="Proteomes" id="UP000586095"/>
    </source>
</evidence>
<sequence length="83" mass="8252">MTTPASETHAGSAHRASDEPSTVTVETGKGPDRALNDVASDPAHDTRVGSDWTAEGGAAPSGPATAAPEHGREADRGDETSGG</sequence>